<feature type="compositionally biased region" description="Basic and acidic residues" evidence="1">
    <location>
        <begin position="1354"/>
        <end position="1363"/>
    </location>
</feature>
<feature type="domain" description="Fibronectin type-III" evidence="3">
    <location>
        <begin position="736"/>
        <end position="844"/>
    </location>
</feature>
<feature type="compositionally biased region" description="Polar residues" evidence="1">
    <location>
        <begin position="452"/>
        <end position="463"/>
    </location>
</feature>
<dbReference type="Pfam" id="PF00041">
    <property type="entry name" value="fn3"/>
    <property type="match status" value="6"/>
</dbReference>
<dbReference type="InterPro" id="IPR036116">
    <property type="entry name" value="FN3_sf"/>
</dbReference>
<dbReference type="STRING" id="268475.A0A0V1HQC6"/>
<feature type="region of interest" description="Disordered" evidence="1">
    <location>
        <begin position="35"/>
        <end position="66"/>
    </location>
</feature>
<dbReference type="PANTHER" id="PTHR24099:SF11">
    <property type="entry name" value="FIBRONECTIN TYPE III DOMAIN-CONTAINING 3BA-RELATED"/>
    <property type="match status" value="1"/>
</dbReference>
<feature type="domain" description="Fibronectin type-III" evidence="3">
    <location>
        <begin position="1428"/>
        <end position="1522"/>
    </location>
</feature>
<feature type="compositionally biased region" description="Low complexity" evidence="1">
    <location>
        <begin position="1326"/>
        <end position="1336"/>
    </location>
</feature>
<evidence type="ECO:0000313" key="5">
    <source>
        <dbReference type="Proteomes" id="UP000055024"/>
    </source>
</evidence>
<keyword evidence="5" id="KW-1185">Reference proteome</keyword>
<evidence type="ECO:0000256" key="1">
    <source>
        <dbReference type="SAM" id="MobiDB-lite"/>
    </source>
</evidence>
<protein>
    <submittedName>
        <fullName evidence="4">Fibronectin type III domain-containing protein 3B</fullName>
    </submittedName>
</protein>
<dbReference type="InterPro" id="IPR003961">
    <property type="entry name" value="FN3_dom"/>
</dbReference>
<gene>
    <name evidence="4" type="primary">FNDC3A</name>
    <name evidence="4" type="ORF">T11_5214</name>
</gene>
<feature type="domain" description="Fibronectin type-III" evidence="3">
    <location>
        <begin position="1523"/>
        <end position="1621"/>
    </location>
</feature>
<feature type="domain" description="Fibronectin type-III" evidence="3">
    <location>
        <begin position="1163"/>
        <end position="1273"/>
    </location>
</feature>
<dbReference type="PANTHER" id="PTHR24099">
    <property type="entry name" value="E3 UBIQUITIN-PROTEIN LIGASE TRIM36-RELATED"/>
    <property type="match status" value="1"/>
</dbReference>
<feature type="compositionally biased region" description="Acidic residues" evidence="1">
    <location>
        <begin position="37"/>
        <end position="46"/>
    </location>
</feature>
<comment type="caution">
    <text evidence="4">The sequence shown here is derived from an EMBL/GenBank/DDBJ whole genome shotgun (WGS) entry which is preliminary data.</text>
</comment>
<accession>A0A0V1HQC6</accession>
<dbReference type="SMART" id="SM00060">
    <property type="entry name" value="FN3"/>
    <property type="match status" value="9"/>
</dbReference>
<feature type="region of interest" description="Disordered" evidence="1">
    <location>
        <begin position="438"/>
        <end position="482"/>
    </location>
</feature>
<evidence type="ECO:0000313" key="4">
    <source>
        <dbReference type="EMBL" id="KRZ12338.1"/>
    </source>
</evidence>
<sequence length="1790" mass="194288">LVPPGIYRRHQVQSCELVAIVATVMSSSLLNGTLMNGEEDLSEPPGDEPASLATSTDTDGGDGDAIGSRWIAAVEPAQPQLLFMPGMKPPDPAYCFNLVPSWASSFLNHHHPLPLPHHHHHHHHHHHLHQQQQFYPQQTAKCIDVAYGCDGGMVAPATGPLPFASAVDVNHHVVPALADEELLLTAAPLTAAAPAPAMGLSIAEQQQHHHHPSQVAGSYFSCSNQSSSPVMIDSSIPAPPDFDSYVLLNDTGANGNNVDLVPNNLPSSINTNDSNDNADDENGINGNEFPCSPVSGSTITTTDDSGNQRCNDTVDTVDSGVAACSLSTSQNSSKTDDTSEQLTNCLTDDPAAADSQFTDYEPLPQQQQQQQQQRLSDEREEENGGVVISSEEMKNNSKHGDEPLQSSTVSLSACADEGIAVPTSTLTATTASPVATDVVKNKTPDNGDGASICSSSRSSVNDATTTTVSNNDDMSNSNNNGTKASVAAVTSTTALLNKSFTPVGPNPIYVHVNPGQTLSLRLGNEVQHIPGPATVRMVSDQNPPLPLPMNVPPGHLVQQIVDENGALRHVILSPQNPHPPMPAGHPYPCLGAASSRHVVSGPPASGGMQYIPFGANGTGSTVRLPAGPVRMDGNSAASSAAFYPIHGDIYPACSLSTMPGDKLYRHGSAERGSKNRMHHRMDRRRYNQPFHSAQYHDFYPGYRHEEPEYYFLEPIEDPTVCMEDEEMTKIVEMLSKIQPPEVCEVGVREALVRWQCLDCSEAAASGGPFPQIDASEFTFEVLLWEKRHDGKCSWTSRCCGGQTEQWLFGLKPGTEYFLRLKAILEERGLHGEMTEPISFRTKPTHPEKPLPPRVLHRARTAITLRWTSPIDNGSKITSYHLEMDDGDGQFQEVYTGPAKQARIGRLNPSSGYSFRLAAANYHGISDYSDLCTTTTCGIPPAKPDPPALLEATKSSLKLTWAKKDTDQIELYVTDAETDAGFQRVWTTSDSRYTLTNLKRSTEYRLRICVLNEDGQSPLSNEVVYSTLPVRPLRLQAPTLLGMPSTSEARVTWQLPEGELGAVEYTVEWRRCGQLETDKAQKQHHQQQQWYVAYTGPERQCLLTNLQPGLTYSCRVKYISKTGDSSLFSDELLFNTLPVAPGQMRAPFVVGKPKATSIHLKWSAACNVADKTNTNSNGADGSSSSSSSSSGGGCVVDYELELVLNKPNDHEQQKQQQQQDVEAVQPKLIYVGAKTEYTVQALSPGRHYQLRVRACNSAGHGPWSDALICQTALASPEPPQQLRLERCTSDSVSLAWQAPNSNNGSPVIQYRLHCARQSSLSGEMPVAASASSSSKQVNSRRRSSESTRSWLSSSSHDEDGRRVRTCSDETSSEFTAFQSISCGNVLNYEVRSLEADTEYSFCVQAVNAVGASAPSAQVLIRTKPGPPDYPSNVTAEALSVSEIAITWEMPNCHGRPVLGFNLEIAPAPSGLMIPVLLPADSFYHTVGSLLPETAYRVRVQAFNECGPSSYSPAVRVVTLSPPPLPPYVELASATYNQLKLRWTDRRSGTSDLVNLANDTVVYNLEIENKNGTFSPVYEGSSANCKVTRLTECTVYKFRARSVSRVGGAGPWSEPFHFKTLRMAPPPFKNQVRVTEVGETGATVDWPACRPNFADGDKLAYQVSLNPVARLPAVPEVKVVIVYPFPTNSHKFSNLIPGTQYQVKIIPIRICNVDGVEVPGPAASVTFTTLAVPVKKRVVQTTETVVESARARTVFGQFSAKLTDAQCAFVILFAFTALTIALACGIERFIKS</sequence>
<reference evidence="4 5" key="1">
    <citation type="submission" date="2015-01" db="EMBL/GenBank/DDBJ databases">
        <title>Evolution of Trichinella species and genotypes.</title>
        <authorList>
            <person name="Korhonen P.K."/>
            <person name="Edoardo P."/>
            <person name="Giuseppe L.R."/>
            <person name="Gasser R.B."/>
        </authorList>
    </citation>
    <scope>NUCLEOTIDE SEQUENCE [LARGE SCALE GENOMIC DNA]</scope>
    <source>
        <strain evidence="4">ISS1029</strain>
    </source>
</reference>
<keyword evidence="2" id="KW-0812">Transmembrane</keyword>
<evidence type="ECO:0000256" key="2">
    <source>
        <dbReference type="SAM" id="Phobius"/>
    </source>
</evidence>
<dbReference type="OrthoDB" id="443915at2759"/>
<feature type="compositionally biased region" description="Low complexity" evidence="1">
    <location>
        <begin position="464"/>
        <end position="482"/>
    </location>
</feature>
<feature type="compositionally biased region" description="Low complexity" evidence="1">
    <location>
        <begin position="295"/>
        <end position="305"/>
    </location>
</feature>
<keyword evidence="2" id="KW-0472">Membrane</keyword>
<dbReference type="Gene3D" id="2.60.40.10">
    <property type="entry name" value="Immunoglobulins"/>
    <property type="match status" value="9"/>
</dbReference>
<feature type="region of interest" description="Disordered" evidence="1">
    <location>
        <begin position="362"/>
        <end position="406"/>
    </location>
</feature>
<feature type="compositionally biased region" description="Basic and acidic residues" evidence="1">
    <location>
        <begin position="391"/>
        <end position="402"/>
    </location>
</feature>
<dbReference type="InterPro" id="IPR013783">
    <property type="entry name" value="Ig-like_fold"/>
</dbReference>
<feature type="compositionally biased region" description="Polar residues" evidence="1">
    <location>
        <begin position="264"/>
        <end position="275"/>
    </location>
</feature>
<dbReference type="SUPFAM" id="SSF49265">
    <property type="entry name" value="Fibronectin type III"/>
    <property type="match status" value="6"/>
</dbReference>
<feature type="non-terminal residue" evidence="4">
    <location>
        <position position="1"/>
    </location>
</feature>
<feature type="domain" description="Fibronectin type-III" evidence="3">
    <location>
        <begin position="1624"/>
        <end position="1730"/>
    </location>
</feature>
<keyword evidence="2" id="KW-1133">Transmembrane helix</keyword>
<dbReference type="PROSITE" id="PS50853">
    <property type="entry name" value="FN3"/>
    <property type="match status" value="9"/>
</dbReference>
<feature type="transmembrane region" description="Helical" evidence="2">
    <location>
        <begin position="1766"/>
        <end position="1788"/>
    </location>
</feature>
<feature type="region of interest" description="Disordered" evidence="1">
    <location>
        <begin position="257"/>
        <end position="313"/>
    </location>
</feature>
<feature type="domain" description="Fibronectin type-III" evidence="3">
    <location>
        <begin position="1330"/>
        <end position="1424"/>
    </location>
</feature>
<feature type="domain" description="Fibronectin type-III" evidence="3">
    <location>
        <begin position="1030"/>
        <end position="1138"/>
    </location>
</feature>
<feature type="domain" description="Fibronectin type-III" evidence="3">
    <location>
        <begin position="942"/>
        <end position="1029"/>
    </location>
</feature>
<dbReference type="EMBL" id="JYDP01000041">
    <property type="protein sequence ID" value="KRZ12338.1"/>
    <property type="molecule type" value="Genomic_DNA"/>
</dbReference>
<feature type="domain" description="Fibronectin type-III" evidence="3">
    <location>
        <begin position="848"/>
        <end position="938"/>
    </location>
</feature>
<evidence type="ECO:0000259" key="3">
    <source>
        <dbReference type="PROSITE" id="PS50853"/>
    </source>
</evidence>
<dbReference type="Proteomes" id="UP000055024">
    <property type="component" value="Unassembled WGS sequence"/>
</dbReference>
<name>A0A0V1HQC6_9BILA</name>
<proteinExistence type="predicted"/>
<dbReference type="PRINTS" id="PR00014">
    <property type="entry name" value="FNTYPEIII"/>
</dbReference>
<feature type="region of interest" description="Disordered" evidence="1">
    <location>
        <begin position="1324"/>
        <end position="1363"/>
    </location>
</feature>
<dbReference type="CDD" id="cd00063">
    <property type="entry name" value="FN3"/>
    <property type="match status" value="8"/>
</dbReference>
<organism evidence="4 5">
    <name type="scientific">Trichinella zimbabwensis</name>
    <dbReference type="NCBI Taxonomy" id="268475"/>
    <lineage>
        <taxon>Eukaryota</taxon>
        <taxon>Metazoa</taxon>
        <taxon>Ecdysozoa</taxon>
        <taxon>Nematoda</taxon>
        <taxon>Enoplea</taxon>
        <taxon>Dorylaimia</taxon>
        <taxon>Trichinellida</taxon>
        <taxon>Trichinellidae</taxon>
        <taxon>Trichinella</taxon>
    </lineage>
</organism>
<dbReference type="InterPro" id="IPR050617">
    <property type="entry name" value="E3_ligase_FN3/SPRY"/>
</dbReference>